<protein>
    <submittedName>
        <fullName evidence="3">Type VI secretion-associated protein, ImpA family</fullName>
    </submittedName>
</protein>
<feature type="region of interest" description="Disordered" evidence="1">
    <location>
        <begin position="263"/>
        <end position="303"/>
    </location>
</feature>
<evidence type="ECO:0000313" key="4">
    <source>
        <dbReference type="Proteomes" id="UP000187735"/>
    </source>
</evidence>
<reference evidence="3 4" key="1">
    <citation type="journal article" date="2016" name="Front. Microbiol.">
        <title>Fuerstia marisgermanicae gen. nov., sp. nov., an Unusual Member of the Phylum Planctomycetes from the German Wadden Sea.</title>
        <authorList>
            <person name="Kohn T."/>
            <person name="Heuer A."/>
            <person name="Jogler M."/>
            <person name="Vollmers J."/>
            <person name="Boedeker C."/>
            <person name="Bunk B."/>
            <person name="Rast P."/>
            <person name="Borchert D."/>
            <person name="Glockner I."/>
            <person name="Freese H.M."/>
            <person name="Klenk H.P."/>
            <person name="Overmann J."/>
            <person name="Kaster A.K."/>
            <person name="Rohde M."/>
            <person name="Wiegand S."/>
            <person name="Jogler C."/>
        </authorList>
    </citation>
    <scope>NUCLEOTIDE SEQUENCE [LARGE SCALE GENOMIC DNA]</scope>
    <source>
        <strain evidence="3 4">NH11</strain>
    </source>
</reference>
<evidence type="ECO:0000313" key="3">
    <source>
        <dbReference type="EMBL" id="APZ92325.1"/>
    </source>
</evidence>
<dbReference type="NCBIfam" id="TIGR03363">
    <property type="entry name" value="VI_chp_8"/>
    <property type="match status" value="1"/>
</dbReference>
<dbReference type="InterPro" id="IPR010657">
    <property type="entry name" value="ImpA_N"/>
</dbReference>
<feature type="compositionally biased region" description="Acidic residues" evidence="1">
    <location>
        <begin position="267"/>
        <end position="280"/>
    </location>
</feature>
<dbReference type="AlphaFoldDB" id="A0A1P8WE18"/>
<dbReference type="InterPro" id="IPR017740">
    <property type="entry name" value="TssA-like"/>
</dbReference>
<evidence type="ECO:0000256" key="1">
    <source>
        <dbReference type="SAM" id="MobiDB-lite"/>
    </source>
</evidence>
<feature type="domain" description="ImpA N-terminal" evidence="2">
    <location>
        <begin position="11"/>
        <end position="142"/>
    </location>
</feature>
<organism evidence="3 4">
    <name type="scientific">Fuerstiella marisgermanici</name>
    <dbReference type="NCBI Taxonomy" id="1891926"/>
    <lineage>
        <taxon>Bacteria</taxon>
        <taxon>Pseudomonadati</taxon>
        <taxon>Planctomycetota</taxon>
        <taxon>Planctomycetia</taxon>
        <taxon>Planctomycetales</taxon>
        <taxon>Planctomycetaceae</taxon>
        <taxon>Fuerstiella</taxon>
    </lineage>
</organism>
<feature type="compositionally biased region" description="Gly residues" evidence="1">
    <location>
        <begin position="290"/>
        <end position="300"/>
    </location>
</feature>
<dbReference type="EMBL" id="CP017641">
    <property type="protein sequence ID" value="APZ92325.1"/>
    <property type="molecule type" value="Genomic_DNA"/>
</dbReference>
<gene>
    <name evidence="3" type="ORF">Fuma_01935</name>
</gene>
<evidence type="ECO:0000259" key="2">
    <source>
        <dbReference type="Pfam" id="PF06812"/>
    </source>
</evidence>
<proteinExistence type="predicted"/>
<accession>A0A1P8WE18</accession>
<sequence length="374" mass="41046">MSLELDIPTLLTPFDGEFRGGVDLRDDDDPNNLYRQVRDARKDARDQETQADLQGESSSDAIRQWREVWSNGQEYLQTVAKDLEIVAYMIEASVRLGGIGGLAQSLNLTRELIENFWGEGELLPTPDEDGIETTILPIARLNGDAISYPLLRVPMTDDTSVGEFVVWQHTQARQLDSMSSEERDQRIARGAVTSELFNRAVAETTDEFYQNLSAEIEQAKAAVTALNQTFLEKAGEEDAPNLSRFTATLEEAEQVLKQVAGARLIDSDSDGESGDGEEAASDGGAVAAPSGGGSGGGGNRGEISNRNEAIEALEKVALWFERHEPQSILPAEIRKAKRRARMTPQELYMDLIADETVRGELFKDVGIEAPAEED</sequence>
<dbReference type="Proteomes" id="UP000187735">
    <property type="component" value="Chromosome"/>
</dbReference>
<dbReference type="STRING" id="1891926.Fuma_01935"/>
<keyword evidence="4" id="KW-1185">Reference proteome</keyword>
<name>A0A1P8WE18_9PLAN</name>
<dbReference type="PANTHER" id="PTHR37951">
    <property type="entry name" value="CYTOPLASMIC PROTEIN-RELATED"/>
    <property type="match status" value="1"/>
</dbReference>
<dbReference type="Pfam" id="PF06812">
    <property type="entry name" value="ImpA_N"/>
    <property type="match status" value="1"/>
</dbReference>
<dbReference type="RefSeq" id="WP_077023963.1">
    <property type="nucleotide sequence ID" value="NZ_CP017641.1"/>
</dbReference>
<dbReference type="OrthoDB" id="9771118at2"/>
<dbReference type="PANTHER" id="PTHR37951:SF1">
    <property type="entry name" value="TYPE VI SECRETION SYSTEM COMPONENT TSSA1"/>
    <property type="match status" value="1"/>
</dbReference>
<dbReference type="KEGG" id="fmr:Fuma_01935"/>